<proteinExistence type="predicted"/>
<dbReference type="InterPro" id="IPR001478">
    <property type="entry name" value="PDZ"/>
</dbReference>
<dbReference type="PANTHER" id="PTHR24214">
    <property type="entry name" value="PDZ AND LIM DOMAIN PROTEIN ZASP"/>
    <property type="match status" value="1"/>
</dbReference>
<protein>
    <recommendedName>
        <fullName evidence="8">PDZ and LIM domain protein 7</fullName>
    </recommendedName>
</protein>
<dbReference type="GO" id="GO:0005912">
    <property type="term" value="C:adherens junction"/>
    <property type="evidence" value="ECO:0007669"/>
    <property type="project" value="TreeGrafter"/>
</dbReference>
<dbReference type="GO" id="GO:0061061">
    <property type="term" value="P:muscle structure development"/>
    <property type="evidence" value="ECO:0007669"/>
    <property type="project" value="TreeGrafter"/>
</dbReference>
<evidence type="ECO:0000313" key="14">
    <source>
        <dbReference type="Proteomes" id="UP000694424"/>
    </source>
</evidence>
<dbReference type="InterPro" id="IPR036034">
    <property type="entry name" value="PDZ_sf"/>
</dbReference>
<evidence type="ECO:0000256" key="2">
    <source>
        <dbReference type="ARBA" id="ARBA00022490"/>
    </source>
</evidence>
<dbReference type="Pfam" id="PF00412">
    <property type="entry name" value="LIM"/>
    <property type="match status" value="2"/>
</dbReference>
<dbReference type="Gene3D" id="2.30.42.10">
    <property type="match status" value="1"/>
</dbReference>
<dbReference type="PROSITE" id="PS50106">
    <property type="entry name" value="PDZ"/>
    <property type="match status" value="1"/>
</dbReference>
<dbReference type="GO" id="GO:0031941">
    <property type="term" value="C:filamentous actin"/>
    <property type="evidence" value="ECO:0007669"/>
    <property type="project" value="TreeGrafter"/>
</dbReference>
<keyword evidence="7" id="KW-0206">Cytoskeleton</keyword>
<dbReference type="GO" id="GO:0003779">
    <property type="term" value="F:actin binding"/>
    <property type="evidence" value="ECO:0007669"/>
    <property type="project" value="TreeGrafter"/>
</dbReference>
<evidence type="ECO:0000256" key="4">
    <source>
        <dbReference type="ARBA" id="ARBA00022737"/>
    </source>
</evidence>
<dbReference type="GO" id="GO:0030036">
    <property type="term" value="P:actin cytoskeleton organization"/>
    <property type="evidence" value="ECO:0007669"/>
    <property type="project" value="TreeGrafter"/>
</dbReference>
<evidence type="ECO:0000256" key="6">
    <source>
        <dbReference type="ARBA" id="ARBA00023038"/>
    </source>
</evidence>
<evidence type="ECO:0000256" key="10">
    <source>
        <dbReference type="SAM" id="MobiDB-lite"/>
    </source>
</evidence>
<accession>A0A8B9PZ53</accession>
<feature type="domain" description="LIM zinc-binding" evidence="11">
    <location>
        <begin position="372"/>
        <end position="431"/>
    </location>
</feature>
<feature type="region of interest" description="Disordered" evidence="10">
    <location>
        <begin position="212"/>
        <end position="265"/>
    </location>
</feature>
<evidence type="ECO:0000256" key="3">
    <source>
        <dbReference type="ARBA" id="ARBA00022723"/>
    </source>
</evidence>
<comment type="subcellular location">
    <subcellularLocation>
        <location evidence="1">Cytoplasm</location>
        <location evidence="1">Cytoskeleton</location>
    </subcellularLocation>
</comment>
<dbReference type="GO" id="GO:0030018">
    <property type="term" value="C:Z disc"/>
    <property type="evidence" value="ECO:0007669"/>
    <property type="project" value="TreeGrafter"/>
</dbReference>
<dbReference type="InterPro" id="IPR001781">
    <property type="entry name" value="Znf_LIM"/>
</dbReference>
<dbReference type="GO" id="GO:0007507">
    <property type="term" value="P:heart development"/>
    <property type="evidence" value="ECO:0007669"/>
    <property type="project" value="TreeGrafter"/>
</dbReference>
<dbReference type="SMART" id="SM00228">
    <property type="entry name" value="PDZ"/>
    <property type="match status" value="1"/>
</dbReference>
<evidence type="ECO:0000256" key="8">
    <source>
        <dbReference type="ARBA" id="ARBA00039368"/>
    </source>
</evidence>
<feature type="compositionally biased region" description="Polar residues" evidence="10">
    <location>
        <begin position="222"/>
        <end position="231"/>
    </location>
</feature>
<evidence type="ECO:0000256" key="9">
    <source>
        <dbReference type="PROSITE-ProRule" id="PRU00125"/>
    </source>
</evidence>
<dbReference type="Gene3D" id="2.10.110.10">
    <property type="entry name" value="Cysteine Rich Protein"/>
    <property type="match status" value="3"/>
</dbReference>
<keyword evidence="5 9" id="KW-0862">Zinc</keyword>
<dbReference type="PANTHER" id="PTHR24214:SF0">
    <property type="entry name" value="PDZ AND LIM DOMAIN PROTEIN 7"/>
    <property type="match status" value="1"/>
</dbReference>
<dbReference type="FunFam" id="2.10.110.10:FF:000020">
    <property type="entry name" value="PDZ and LIM domain protein 5"/>
    <property type="match status" value="1"/>
</dbReference>
<keyword evidence="14" id="KW-1185">Reference proteome</keyword>
<dbReference type="PROSITE" id="PS00478">
    <property type="entry name" value="LIM_DOMAIN_1"/>
    <property type="match status" value="1"/>
</dbReference>
<dbReference type="AlphaFoldDB" id="A0A8B9PZ53"/>
<dbReference type="GO" id="GO:0051371">
    <property type="term" value="F:muscle alpha-actinin binding"/>
    <property type="evidence" value="ECO:0007669"/>
    <property type="project" value="TreeGrafter"/>
</dbReference>
<dbReference type="FunFam" id="2.10.110.10:FF:000014">
    <property type="entry name" value="PDZ and LIM domain protein 5"/>
    <property type="match status" value="1"/>
</dbReference>
<evidence type="ECO:0000259" key="11">
    <source>
        <dbReference type="PROSITE" id="PS50023"/>
    </source>
</evidence>
<dbReference type="InterPro" id="IPR050604">
    <property type="entry name" value="PDZ-LIM_domain"/>
</dbReference>
<dbReference type="SUPFAM" id="SSF50156">
    <property type="entry name" value="PDZ domain-like"/>
    <property type="match status" value="1"/>
</dbReference>
<dbReference type="FunFam" id="2.30.42.10:FF:000019">
    <property type="entry name" value="LIM domain binding 3 isoform 1"/>
    <property type="match status" value="1"/>
</dbReference>
<keyword evidence="2" id="KW-0963">Cytoplasm</keyword>
<evidence type="ECO:0000259" key="12">
    <source>
        <dbReference type="PROSITE" id="PS50106"/>
    </source>
</evidence>
<dbReference type="SUPFAM" id="SSF57716">
    <property type="entry name" value="Glucocorticoid receptor-like (DNA-binding domain)"/>
    <property type="match status" value="3"/>
</dbReference>
<dbReference type="PROSITE" id="PS50023">
    <property type="entry name" value="LIM_DOMAIN_2"/>
    <property type="match status" value="2"/>
</dbReference>
<keyword evidence="4" id="KW-0677">Repeat</keyword>
<feature type="domain" description="LIM zinc-binding" evidence="11">
    <location>
        <begin position="313"/>
        <end position="371"/>
    </location>
</feature>
<dbReference type="Ensembl" id="ENSAOWT00000019348.1">
    <property type="protein sequence ID" value="ENSAOWP00000017042.1"/>
    <property type="gene ID" value="ENSAOWG00000011654.1"/>
</dbReference>
<evidence type="ECO:0000256" key="7">
    <source>
        <dbReference type="ARBA" id="ARBA00023212"/>
    </source>
</evidence>
<evidence type="ECO:0000313" key="13">
    <source>
        <dbReference type="Ensembl" id="ENSAOWP00000017042.1"/>
    </source>
</evidence>
<dbReference type="CDD" id="cd09456">
    <property type="entry name" value="LIM2_Enigma"/>
    <property type="match status" value="1"/>
</dbReference>
<reference evidence="13" key="1">
    <citation type="submission" date="2025-08" db="UniProtKB">
        <authorList>
            <consortium name="Ensembl"/>
        </authorList>
    </citation>
    <scope>IDENTIFICATION</scope>
</reference>
<evidence type="ECO:0000256" key="1">
    <source>
        <dbReference type="ARBA" id="ARBA00004245"/>
    </source>
</evidence>
<dbReference type="CDD" id="cd06753">
    <property type="entry name" value="PDZ_PDLIM-like"/>
    <property type="match status" value="1"/>
</dbReference>
<reference evidence="13" key="2">
    <citation type="submission" date="2025-09" db="UniProtKB">
        <authorList>
            <consortium name="Ensembl"/>
        </authorList>
    </citation>
    <scope>IDENTIFICATION</scope>
</reference>
<evidence type="ECO:0000256" key="5">
    <source>
        <dbReference type="ARBA" id="ARBA00022833"/>
    </source>
</evidence>
<keyword evidence="6 9" id="KW-0440">LIM domain</keyword>
<feature type="domain" description="PDZ" evidence="12">
    <location>
        <begin position="13"/>
        <end position="88"/>
    </location>
</feature>
<dbReference type="Pfam" id="PF00595">
    <property type="entry name" value="PDZ"/>
    <property type="match status" value="1"/>
</dbReference>
<organism evidence="13 14">
    <name type="scientific">Apteryx owenii</name>
    <name type="common">Little spotted kiwi</name>
    <dbReference type="NCBI Taxonomy" id="8824"/>
    <lineage>
        <taxon>Eukaryota</taxon>
        <taxon>Metazoa</taxon>
        <taxon>Chordata</taxon>
        <taxon>Craniata</taxon>
        <taxon>Vertebrata</taxon>
        <taxon>Euteleostomi</taxon>
        <taxon>Archelosauria</taxon>
        <taxon>Archosauria</taxon>
        <taxon>Dinosauria</taxon>
        <taxon>Saurischia</taxon>
        <taxon>Theropoda</taxon>
        <taxon>Coelurosauria</taxon>
        <taxon>Aves</taxon>
        <taxon>Palaeognathae</taxon>
        <taxon>Apterygiformes</taxon>
        <taxon>Apterygidae</taxon>
        <taxon>Apteryx</taxon>
    </lineage>
</organism>
<dbReference type="SMART" id="SM00132">
    <property type="entry name" value="LIM"/>
    <property type="match status" value="3"/>
</dbReference>
<keyword evidence="3 9" id="KW-0479">Metal-binding</keyword>
<name>A0A8B9PZ53_APTOW</name>
<dbReference type="CDD" id="cd09452">
    <property type="entry name" value="LIM1_Enigma"/>
    <property type="match status" value="1"/>
</dbReference>
<dbReference type="Proteomes" id="UP000694424">
    <property type="component" value="Unplaced"/>
</dbReference>
<dbReference type="GO" id="GO:0046872">
    <property type="term" value="F:metal ion binding"/>
    <property type="evidence" value="ECO:0007669"/>
    <property type="project" value="UniProtKB-KW"/>
</dbReference>
<sequence length="532" mass="57695">MGDVESYKVILDGPAPWGFRLQGGKDFSMPLSISRLTPGGKAAQAGVGVGDWVLSIDGELTSPMTHIEAQNRIRACGDRLCLTLSRVPNALGKQQKDSLPCSEPPKYNFAPSTALNKTARPFGASSPPNPRPGLVTKPVTYVPLAPACTPQHNGCRALTSQHPPRPLSPPGLLPCDPSKLRLIEDAEDWRPRTGTSQSRTFRILARLTGTDCMEDPDDELVNKSSQVSVPDSSPGAVMKTEPGLAPRTPTATSGPASRPPWAVDPSFAERYAPDKTSTVLSKHSQPATLTPMQNRSSIVQAAQQAPEGLGRTPLCYKCNKVIRGRYLVALGHYYHPEEFTCCQCRKVLDEGGFFEEKGSIFCPKCYDARYAPSCAKCKKKITGEVMHALKMTWHVQCFTCAACKTPIRNRAFYMEEGQPYCERDYEKMFGTKCRGCDFKIDAGDRFLEALGFSWHDTCFVCAVSCLFACLPPSLGAGGRLARVLSSLLRSCTPWGLPAAQGLCCGEVSPPRSALVAPDPGQQLWACCSLVSV</sequence>
<dbReference type="GO" id="GO:0001725">
    <property type="term" value="C:stress fiber"/>
    <property type="evidence" value="ECO:0007669"/>
    <property type="project" value="TreeGrafter"/>
</dbReference>